<keyword evidence="1" id="KW-0472">Membrane</keyword>
<gene>
    <name evidence="2" type="primary">orf665</name>
</gene>
<name>Q98RS9_GUITH</name>
<geneLocation type="nucleomorph" evidence="2"/>
<organism evidence="2 3">
    <name type="scientific">Guillardia theta</name>
    <name type="common">Cryptophyte</name>
    <name type="synonym">Cryptomonas phi</name>
    <dbReference type="NCBI Taxonomy" id="55529"/>
    <lineage>
        <taxon>Eukaryota</taxon>
        <taxon>Cryptophyceae</taxon>
        <taxon>Pyrenomonadales</taxon>
        <taxon>Geminigeraceae</taxon>
        <taxon>Guillardia</taxon>
    </lineage>
</organism>
<feature type="transmembrane region" description="Helical" evidence="1">
    <location>
        <begin position="479"/>
        <end position="496"/>
    </location>
</feature>
<feature type="transmembrane region" description="Helical" evidence="1">
    <location>
        <begin position="346"/>
        <end position="366"/>
    </location>
</feature>
<dbReference type="GeneID" id="857356"/>
<feature type="transmembrane region" description="Helical" evidence="1">
    <location>
        <begin position="81"/>
        <end position="100"/>
    </location>
</feature>
<protein>
    <submittedName>
        <fullName evidence="2">Uncharacterized protein</fullName>
    </submittedName>
</protein>
<dbReference type="Proteomes" id="UP000242167">
    <property type="component" value="Nucleomorph 1"/>
</dbReference>
<proteinExistence type="predicted"/>
<dbReference type="RefSeq" id="XP_001713573.1">
    <property type="nucleotide sequence ID" value="XM_001713521.1"/>
</dbReference>
<evidence type="ECO:0000313" key="2">
    <source>
        <dbReference type="EMBL" id="AAK39868.1"/>
    </source>
</evidence>
<sequence>MLKSKVTRIVEISLKKNDLFFDFIELLCSINYYIFRSQQIFLRDKKNYKIIFFKNKENYFNFNFLLLLKEKNYNQKKNNSSMLLVEKIFIGFIALLSKIFFTESDFFYYFLYLTLLFYGEHLFIIKKLVIYSLFIFFDEIKSNLTQNGLIYNGYLNLLPFGKSNDFKIHNKKFLEKINCAEKLFINILKIRNFSKIFEYNNVKNNLNNKFVKKLFFLLILNSDREWVDLDKIKIFFWKSIKIYIFNQNLFLSFFKIYFKIKIKIYFVQNLVIFLFLKIIFKFLRLIHTFIPKELLNTLLSKKNYIYFIGMFINEKKNYIISNLLSDIYYNFKLVLKSRSFINNENLSICLNFNFLLFIILSRNIIIYLRTYSFVYCIKFLLINPRIILFSITKEIKNIFFEIISNNNIISKITQNVNEQTASSKKIYYKEIKNLFILIKLVFTRKKKYSNLLLNHKVCFLHYLKILSIILIKIDKKSQVYYNEVIYIRLLIYLYLIKKKKTKSFFTLIFKLTQFYFKSKKISLFSVTNNDFYQKLCHIICFLKKPNKISNLQYIKTQFYSNQLAHLNKCKFIPNKFTILKNFICIYFKILNKKANGIRNLNFFNLNVEFILNILRILKRYLQEISLKKFSSFLKIFQNNKNSKNQIFRLKFFYKKFLIFSKKFLS</sequence>
<keyword evidence="1" id="KW-1133">Transmembrane helix</keyword>
<keyword evidence="1" id="KW-0812">Transmembrane</keyword>
<evidence type="ECO:0000313" key="3">
    <source>
        <dbReference type="Proteomes" id="UP000242167"/>
    </source>
</evidence>
<dbReference type="PIR" id="D90092">
    <property type="entry name" value="D90092"/>
</dbReference>
<keyword evidence="2" id="KW-0542">Nucleomorph</keyword>
<feature type="transmembrane region" description="Helical" evidence="1">
    <location>
        <begin position="264"/>
        <end position="283"/>
    </location>
</feature>
<evidence type="ECO:0000256" key="1">
    <source>
        <dbReference type="SAM" id="Phobius"/>
    </source>
</evidence>
<dbReference type="EMBL" id="AF165818">
    <property type="protein sequence ID" value="AAK39868.1"/>
    <property type="molecule type" value="Genomic_DNA"/>
</dbReference>
<dbReference type="AlphaFoldDB" id="Q98RS9"/>
<feature type="transmembrane region" description="Helical" evidence="1">
    <location>
        <begin position="106"/>
        <end position="125"/>
    </location>
</feature>
<accession>Q98RS9</accession>
<reference evidence="2 3" key="1">
    <citation type="journal article" date="2001" name="Nature">
        <title>The highly reduced genome of an enslaved algal nucleus.</title>
        <authorList>
            <person name="Douglas S."/>
            <person name="Zauner S."/>
            <person name="Fraunholz M."/>
            <person name="Beaton M."/>
            <person name="Penny S."/>
            <person name="Deng L."/>
            <person name="Wu X."/>
            <person name="Reith M."/>
            <person name="Cavalier-Smith T."/>
            <person name="Maier U."/>
        </authorList>
    </citation>
    <scope>NUCLEOTIDE SEQUENCE [LARGE SCALE GENOMIC DNA]</scope>
</reference>